<proteinExistence type="predicted"/>
<dbReference type="AlphaFoldDB" id="A0A975IDU7"/>
<dbReference type="InterPro" id="IPR035093">
    <property type="entry name" value="RelE/ParE_toxin_dom_sf"/>
</dbReference>
<gene>
    <name evidence="2" type="ORF">HRI96_10480</name>
</gene>
<reference evidence="2" key="1">
    <citation type="submission" date="2020-05" db="EMBL/GenBank/DDBJ databases">
        <authorList>
            <person name="Zeng H."/>
            <person name="Chan Y.K."/>
            <person name="Watt R.M."/>
        </authorList>
    </citation>
    <scope>NUCLEOTIDE SEQUENCE</scope>
    <source>
        <strain evidence="2">ATCC 700773</strain>
    </source>
</reference>
<evidence type="ECO:0000313" key="2">
    <source>
        <dbReference type="EMBL" id="QTQ12584.1"/>
    </source>
</evidence>
<name>A0A975IDU7_9SPIR</name>
<organism evidence="2 3">
    <name type="scientific">Treponema parvum</name>
    <dbReference type="NCBI Taxonomy" id="138851"/>
    <lineage>
        <taxon>Bacteria</taxon>
        <taxon>Pseudomonadati</taxon>
        <taxon>Spirochaetota</taxon>
        <taxon>Spirochaetia</taxon>
        <taxon>Spirochaetales</taxon>
        <taxon>Treponemataceae</taxon>
        <taxon>Treponema</taxon>
    </lineage>
</organism>
<dbReference type="Pfam" id="PF05016">
    <property type="entry name" value="ParE_toxin"/>
    <property type="match status" value="1"/>
</dbReference>
<sequence length="116" mass="13210">MWKILYHPEAKQELKKLDGSQQKIVLKAIIKVAQNPESNMKGGYGKPLGNKGGNNLSGLFKIKLKGLGLRIVYKLEQEALDNIMKIIVISVREAMKYMKLQQKGSQDKQREKNNEK</sequence>
<evidence type="ECO:0000313" key="3">
    <source>
        <dbReference type="Proteomes" id="UP000671995"/>
    </source>
</evidence>
<dbReference type="SUPFAM" id="SSF143011">
    <property type="entry name" value="RelE-like"/>
    <property type="match status" value="1"/>
</dbReference>
<dbReference type="EMBL" id="CP054257">
    <property type="protein sequence ID" value="QTQ12584.1"/>
    <property type="molecule type" value="Genomic_DNA"/>
</dbReference>
<dbReference type="RefSeq" id="WP_256729226.1">
    <property type="nucleotide sequence ID" value="NZ_CP054257.1"/>
</dbReference>
<dbReference type="Gene3D" id="3.30.2310.20">
    <property type="entry name" value="RelE-like"/>
    <property type="match status" value="1"/>
</dbReference>
<dbReference type="Proteomes" id="UP000671995">
    <property type="component" value="Chromosome"/>
</dbReference>
<accession>A0A975IDU7</accession>
<protein>
    <submittedName>
        <fullName evidence="2">Type II toxin-antitoxin system RelE/ParE family toxin</fullName>
    </submittedName>
</protein>
<keyword evidence="1" id="KW-1277">Toxin-antitoxin system</keyword>
<dbReference type="InterPro" id="IPR007712">
    <property type="entry name" value="RelE/ParE_toxin"/>
</dbReference>
<reference evidence="2" key="2">
    <citation type="journal article" date="2021" name="Microbiol. Resour. Announc.">
        <title>Complete Genome Sequences of Three Human Oral Treponema parvum Isolates.</title>
        <authorList>
            <person name="Zeng H."/>
            <person name="Watt R.M."/>
        </authorList>
    </citation>
    <scope>NUCLEOTIDE SEQUENCE</scope>
    <source>
        <strain evidence="2">ATCC 700773</strain>
    </source>
</reference>
<evidence type="ECO:0000256" key="1">
    <source>
        <dbReference type="ARBA" id="ARBA00022649"/>
    </source>
</evidence>